<protein>
    <recommendedName>
        <fullName evidence="4">Secreted protein</fullName>
    </recommendedName>
</protein>
<dbReference type="AlphaFoldDB" id="A0AA39NI48"/>
<keyword evidence="1" id="KW-0732">Signal</keyword>
<accession>A0AA39NI48</accession>
<feature type="signal peptide" evidence="1">
    <location>
        <begin position="1"/>
        <end position="20"/>
    </location>
</feature>
<evidence type="ECO:0008006" key="4">
    <source>
        <dbReference type="Google" id="ProtNLM"/>
    </source>
</evidence>
<comment type="caution">
    <text evidence="2">The sequence shown here is derived from an EMBL/GenBank/DDBJ whole genome shotgun (WGS) entry which is preliminary data.</text>
</comment>
<gene>
    <name evidence="2" type="ORF">EV420DRAFT_808749</name>
</gene>
<dbReference type="EMBL" id="JAUEPS010000004">
    <property type="protein sequence ID" value="KAK0466071.1"/>
    <property type="molecule type" value="Genomic_DNA"/>
</dbReference>
<sequence length="131" mass="15130">MKDTTRRLLLLSFSLCSVDSFCQNPHFLPTKLEDSAYSNKPFHSSGLNLYHEKPLSNHRGRFIFLVLTYWRTTCLTNSMKSFEKLYHAPALPPSSLNREAGQKLASNGCVDHLNMQSARRRSREEMQRRAP</sequence>
<organism evidence="2 3">
    <name type="scientific">Armillaria tabescens</name>
    <name type="common">Ringless honey mushroom</name>
    <name type="synonym">Agaricus tabescens</name>
    <dbReference type="NCBI Taxonomy" id="1929756"/>
    <lineage>
        <taxon>Eukaryota</taxon>
        <taxon>Fungi</taxon>
        <taxon>Dikarya</taxon>
        <taxon>Basidiomycota</taxon>
        <taxon>Agaricomycotina</taxon>
        <taxon>Agaricomycetes</taxon>
        <taxon>Agaricomycetidae</taxon>
        <taxon>Agaricales</taxon>
        <taxon>Marasmiineae</taxon>
        <taxon>Physalacriaceae</taxon>
        <taxon>Desarmillaria</taxon>
    </lineage>
</organism>
<dbReference type="RefSeq" id="XP_060336898.1">
    <property type="nucleotide sequence ID" value="XM_060483546.1"/>
</dbReference>
<dbReference type="GeneID" id="85367094"/>
<evidence type="ECO:0000256" key="1">
    <source>
        <dbReference type="SAM" id="SignalP"/>
    </source>
</evidence>
<proteinExistence type="predicted"/>
<dbReference type="Proteomes" id="UP001175211">
    <property type="component" value="Unassembled WGS sequence"/>
</dbReference>
<feature type="chain" id="PRO_5041242858" description="Secreted protein" evidence="1">
    <location>
        <begin position="21"/>
        <end position="131"/>
    </location>
</feature>
<evidence type="ECO:0000313" key="3">
    <source>
        <dbReference type="Proteomes" id="UP001175211"/>
    </source>
</evidence>
<reference evidence="2" key="1">
    <citation type="submission" date="2023-06" db="EMBL/GenBank/DDBJ databases">
        <authorList>
            <consortium name="Lawrence Berkeley National Laboratory"/>
            <person name="Ahrendt S."/>
            <person name="Sahu N."/>
            <person name="Indic B."/>
            <person name="Wong-Bajracharya J."/>
            <person name="Merenyi Z."/>
            <person name="Ke H.-M."/>
            <person name="Monk M."/>
            <person name="Kocsube S."/>
            <person name="Drula E."/>
            <person name="Lipzen A."/>
            <person name="Balint B."/>
            <person name="Henrissat B."/>
            <person name="Andreopoulos B."/>
            <person name="Martin F.M."/>
            <person name="Harder C.B."/>
            <person name="Rigling D."/>
            <person name="Ford K.L."/>
            <person name="Foster G.D."/>
            <person name="Pangilinan J."/>
            <person name="Papanicolaou A."/>
            <person name="Barry K."/>
            <person name="LaButti K."/>
            <person name="Viragh M."/>
            <person name="Koriabine M."/>
            <person name="Yan M."/>
            <person name="Riley R."/>
            <person name="Champramary S."/>
            <person name="Plett K.L."/>
            <person name="Tsai I.J."/>
            <person name="Slot J."/>
            <person name="Sipos G."/>
            <person name="Plett J."/>
            <person name="Nagy L.G."/>
            <person name="Grigoriev I.V."/>
        </authorList>
    </citation>
    <scope>NUCLEOTIDE SEQUENCE</scope>
    <source>
        <strain evidence="2">CCBAS 213</strain>
    </source>
</reference>
<name>A0AA39NI48_ARMTA</name>
<evidence type="ECO:0000313" key="2">
    <source>
        <dbReference type="EMBL" id="KAK0466071.1"/>
    </source>
</evidence>
<keyword evidence="3" id="KW-1185">Reference proteome</keyword>